<evidence type="ECO:0000256" key="5">
    <source>
        <dbReference type="SAM" id="MobiDB-lite"/>
    </source>
</evidence>
<protein>
    <submittedName>
        <fullName evidence="8">Zinc finger homeobox protein 3-like</fullName>
    </submittedName>
</protein>
<dbReference type="GO" id="GO:0045664">
    <property type="term" value="P:regulation of neuron differentiation"/>
    <property type="evidence" value="ECO:0007669"/>
    <property type="project" value="TreeGrafter"/>
</dbReference>
<evidence type="ECO:0000256" key="3">
    <source>
        <dbReference type="ARBA" id="ARBA00022737"/>
    </source>
</evidence>
<keyword evidence="7" id="KW-1185">Reference proteome</keyword>
<evidence type="ECO:0000256" key="2">
    <source>
        <dbReference type="ARBA" id="ARBA00022723"/>
    </source>
</evidence>
<dbReference type="KEGG" id="pbi:112543354"/>
<dbReference type="GeneID" id="112543354"/>
<dbReference type="Proteomes" id="UP000695026">
    <property type="component" value="Unplaced"/>
</dbReference>
<evidence type="ECO:0000313" key="8">
    <source>
        <dbReference type="RefSeq" id="XP_025033373.1"/>
    </source>
</evidence>
<feature type="compositionally biased region" description="Low complexity" evidence="5">
    <location>
        <begin position="112"/>
        <end position="125"/>
    </location>
</feature>
<dbReference type="GO" id="GO:0000981">
    <property type="term" value="F:DNA-binding transcription factor activity, RNA polymerase II-specific"/>
    <property type="evidence" value="ECO:0007669"/>
    <property type="project" value="TreeGrafter"/>
</dbReference>
<evidence type="ECO:0000313" key="7">
    <source>
        <dbReference type="Proteomes" id="UP000695026"/>
    </source>
</evidence>
<keyword evidence="2" id="KW-0479">Metal-binding</keyword>
<proteinExistence type="predicted"/>
<reference evidence="8" key="1">
    <citation type="submission" date="2025-08" db="UniProtKB">
        <authorList>
            <consortium name="RefSeq"/>
        </authorList>
    </citation>
    <scope>IDENTIFICATION</scope>
    <source>
        <tissue evidence="8">Liver</tissue>
    </source>
</reference>
<keyword evidence="3" id="KW-0677">Repeat</keyword>
<dbReference type="GO" id="GO:0000978">
    <property type="term" value="F:RNA polymerase II cis-regulatory region sequence-specific DNA binding"/>
    <property type="evidence" value="ECO:0007669"/>
    <property type="project" value="TreeGrafter"/>
</dbReference>
<dbReference type="OrthoDB" id="9389220at2759"/>
<organism evidence="7 8">
    <name type="scientific">Python bivittatus</name>
    <name type="common">Burmese python</name>
    <name type="synonym">Python molurus bivittatus</name>
    <dbReference type="NCBI Taxonomy" id="176946"/>
    <lineage>
        <taxon>Eukaryota</taxon>
        <taxon>Metazoa</taxon>
        <taxon>Chordata</taxon>
        <taxon>Craniata</taxon>
        <taxon>Vertebrata</taxon>
        <taxon>Euteleostomi</taxon>
        <taxon>Lepidosauria</taxon>
        <taxon>Squamata</taxon>
        <taxon>Bifurcata</taxon>
        <taxon>Unidentata</taxon>
        <taxon>Episquamata</taxon>
        <taxon>Toxicofera</taxon>
        <taxon>Serpentes</taxon>
        <taxon>Henophidia</taxon>
        <taxon>Pythonidae</taxon>
        <taxon>Python</taxon>
    </lineage>
</organism>
<dbReference type="Gene3D" id="3.30.160.60">
    <property type="entry name" value="Classic Zinc Finger"/>
    <property type="match status" value="1"/>
</dbReference>
<dbReference type="InterPro" id="IPR013087">
    <property type="entry name" value="Znf_C2H2_type"/>
</dbReference>
<feature type="region of interest" description="Disordered" evidence="5">
    <location>
        <begin position="34"/>
        <end position="169"/>
    </location>
</feature>
<name>A0A9F5JAB3_PYTBI</name>
<feature type="domain" description="C2H2-type" evidence="6">
    <location>
        <begin position="17"/>
        <end position="39"/>
    </location>
</feature>
<comment type="subcellular location">
    <subcellularLocation>
        <location evidence="1">Nucleus</location>
    </subcellularLocation>
</comment>
<sequence length="169" mass="17164">MALQVLAGGGGGGSYQCVACESTVCGEEALRQHLESAPHRHRTIPRAAKNAKEHPSRLPHSACLPDPSTASTSQPASRPQDGPGPPPAASAHASRKPWPPAALPPGKPPPLSSSSTVTSSSCSTSGVQPSLMPRKDCPEESDLEAGRPAEPSCPQDGGLPGAGADAFRL</sequence>
<dbReference type="PANTHER" id="PTHR45891:SF4">
    <property type="entry name" value="ZINC FINGER HOMEOBOX PROTEIN 3"/>
    <property type="match status" value="1"/>
</dbReference>
<dbReference type="PANTHER" id="PTHR45891">
    <property type="entry name" value="ZINC FINGER HOMEOBOX PROTEIN"/>
    <property type="match status" value="1"/>
</dbReference>
<dbReference type="PROSITE" id="PS00028">
    <property type="entry name" value="ZINC_FINGER_C2H2_1"/>
    <property type="match status" value="1"/>
</dbReference>
<evidence type="ECO:0000256" key="4">
    <source>
        <dbReference type="ARBA" id="ARBA00022833"/>
    </source>
</evidence>
<evidence type="ECO:0000259" key="6">
    <source>
        <dbReference type="PROSITE" id="PS00028"/>
    </source>
</evidence>
<dbReference type="GO" id="GO:0046872">
    <property type="term" value="F:metal ion binding"/>
    <property type="evidence" value="ECO:0007669"/>
    <property type="project" value="UniProtKB-KW"/>
</dbReference>
<feature type="compositionally biased region" description="Pro residues" evidence="5">
    <location>
        <begin position="97"/>
        <end position="111"/>
    </location>
</feature>
<dbReference type="InterPro" id="IPR051968">
    <property type="entry name" value="ZnFinger_Homeobox_TR"/>
</dbReference>
<gene>
    <name evidence="8" type="primary">LOC112543354</name>
</gene>
<keyword evidence="4" id="KW-0862">Zinc</keyword>
<evidence type="ECO:0000256" key="1">
    <source>
        <dbReference type="ARBA" id="ARBA00004123"/>
    </source>
</evidence>
<dbReference type="RefSeq" id="XP_025033373.1">
    <property type="nucleotide sequence ID" value="XM_025177605.1"/>
</dbReference>
<dbReference type="GO" id="GO:0005634">
    <property type="term" value="C:nucleus"/>
    <property type="evidence" value="ECO:0007669"/>
    <property type="project" value="UniProtKB-SubCell"/>
</dbReference>
<dbReference type="AlphaFoldDB" id="A0A9F5JAB3"/>
<accession>A0A9F5JAB3</accession>